<organism evidence="1 2">
    <name type="scientific">Aerococcus agrisoli</name>
    <dbReference type="NCBI Taxonomy" id="2487350"/>
    <lineage>
        <taxon>Bacteria</taxon>
        <taxon>Bacillati</taxon>
        <taxon>Bacillota</taxon>
        <taxon>Bacilli</taxon>
        <taxon>Lactobacillales</taxon>
        <taxon>Aerococcaceae</taxon>
        <taxon>Aerococcus</taxon>
    </lineage>
</organism>
<dbReference type="RefSeq" id="WP_123778982.1">
    <property type="nucleotide sequence ID" value="NZ_RKMG01000001.1"/>
</dbReference>
<name>A0A3N4GVH5_9LACT</name>
<dbReference type="AlphaFoldDB" id="A0A3N4GVH5"/>
<proteinExistence type="predicted"/>
<sequence>MDRSILQGAYDVHVHAGPSSAKRFEDAYEMYQEASAAGYAGFVVKDHNVPALLGTAMINKHNPGPTRAYGALVLNNSVGGFNVFAVDTAFNYGAAMVYFPTVSSRMHLETRKEGFVGAAESALEEIPLAYTDDKGEVVPEAVACLQYMADHDMVLGTGHGYPEEVDAVVKKALDLGVKRIVVTHPHYQVDATIADMVKWADMGAYIEINACVFEGGHSVVENVIPLQVAKDMIDAVGADRIIIDTDFGQKANGSPVEGLYNFLTLLHDDYDVSEEDISKMIKDNPAKCFGFDRLKVIE</sequence>
<dbReference type="Proteomes" id="UP000273977">
    <property type="component" value="Unassembled WGS sequence"/>
</dbReference>
<evidence type="ECO:0000313" key="1">
    <source>
        <dbReference type="EMBL" id="RPA65447.1"/>
    </source>
</evidence>
<gene>
    <name evidence="1" type="ORF">EF384_00140</name>
</gene>
<comment type="caution">
    <text evidence="1">The sequence shown here is derived from an EMBL/GenBank/DDBJ whole genome shotgun (WGS) entry which is preliminary data.</text>
</comment>
<dbReference type="InterPro" id="IPR032466">
    <property type="entry name" value="Metal_Hydrolase"/>
</dbReference>
<dbReference type="SUPFAM" id="SSF51556">
    <property type="entry name" value="Metallo-dependent hydrolases"/>
    <property type="match status" value="1"/>
</dbReference>
<dbReference type="EMBL" id="RKMG01000001">
    <property type="protein sequence ID" value="RPA65447.1"/>
    <property type="molecule type" value="Genomic_DNA"/>
</dbReference>
<dbReference type="Pfam" id="PF19799">
    <property type="entry name" value="DUF6282"/>
    <property type="match status" value="1"/>
</dbReference>
<dbReference type="InterPro" id="IPR046249">
    <property type="entry name" value="DUF6282"/>
</dbReference>
<protein>
    <recommendedName>
        <fullName evidence="3">Cytosolic protein</fullName>
    </recommendedName>
</protein>
<keyword evidence="2" id="KW-1185">Reference proteome</keyword>
<evidence type="ECO:0000313" key="2">
    <source>
        <dbReference type="Proteomes" id="UP000273977"/>
    </source>
</evidence>
<reference evidence="1 2" key="1">
    <citation type="submission" date="2018-11" db="EMBL/GenBank/DDBJ databases">
        <title>Aerococcus sp. SJQ22, whole genome shotgun sequence.</title>
        <authorList>
            <person name="Sun L."/>
            <person name="Gao X."/>
            <person name="Chen W."/>
            <person name="Huang K."/>
        </authorList>
    </citation>
    <scope>NUCLEOTIDE SEQUENCE [LARGE SCALE GENOMIC DNA]</scope>
    <source>
        <strain evidence="1 2">SJQ22</strain>
    </source>
</reference>
<dbReference type="Gene3D" id="3.20.20.140">
    <property type="entry name" value="Metal-dependent hydrolases"/>
    <property type="match status" value="1"/>
</dbReference>
<accession>A0A3N4GVH5</accession>
<evidence type="ECO:0008006" key="3">
    <source>
        <dbReference type="Google" id="ProtNLM"/>
    </source>
</evidence>
<dbReference type="OrthoDB" id="105927at2"/>